<evidence type="ECO:0000256" key="3">
    <source>
        <dbReference type="ARBA" id="ARBA00022448"/>
    </source>
</evidence>
<dbReference type="Gene3D" id="1.10.1130.10">
    <property type="entry name" value="Flavocytochrome C3, Chain A"/>
    <property type="match status" value="2"/>
</dbReference>
<gene>
    <name evidence="9" type="ORF">GMD42_02065</name>
</gene>
<proteinExistence type="predicted"/>
<dbReference type="SUPFAM" id="SSF48695">
    <property type="entry name" value="Multiheme cytochromes"/>
    <property type="match status" value="1"/>
</dbReference>
<evidence type="ECO:0000256" key="7">
    <source>
        <dbReference type="ARBA" id="ARBA00023004"/>
    </source>
</evidence>
<dbReference type="RefSeq" id="WP_008864032.1">
    <property type="nucleotide sequence ID" value="NZ_CAMSPD010000059.1"/>
</dbReference>
<evidence type="ECO:0000313" key="9">
    <source>
        <dbReference type="EMBL" id="MTU42423.1"/>
    </source>
</evidence>
<dbReference type="EMBL" id="WNCL01000004">
    <property type="protein sequence ID" value="MTU42423.1"/>
    <property type="molecule type" value="Genomic_DNA"/>
</dbReference>
<sequence length="208" mass="22667">MKKLLLALITSVLPNLVFAQTQCGQCHSTAVPLSSEHPNVQQLTATDCSKCHANNGKGIFQKVHESHKGKVPCNSCHLTNQNSVVLRQLSSGETISVSKDDFELYSELLSTDEGSASKLHLSKGLTCGSCHKESAPQEGSTVDNDRCLSCHGSYEELAKKTQKAEKSDNPHSSHQGKLECSRCHAGHSKTKSYCLECHSNFNQKMPEN</sequence>
<name>A0A6I3SCX5_9BURK</name>
<dbReference type="AlphaFoldDB" id="A0A6I3SCX5"/>
<evidence type="ECO:0000256" key="1">
    <source>
        <dbReference type="ARBA" id="ARBA00001926"/>
    </source>
</evidence>
<dbReference type="Pfam" id="PF14537">
    <property type="entry name" value="Cytochrom_c3_2"/>
    <property type="match status" value="1"/>
</dbReference>
<feature type="domain" description="Tetrahaem cytochrome" evidence="8">
    <location>
        <begin position="120"/>
        <end position="199"/>
    </location>
</feature>
<protein>
    <recommendedName>
        <fullName evidence="8">Tetrahaem cytochrome domain-containing protein</fullName>
    </recommendedName>
</protein>
<evidence type="ECO:0000256" key="2">
    <source>
        <dbReference type="ARBA" id="ARBA00004196"/>
    </source>
</evidence>
<dbReference type="InterPro" id="IPR036280">
    <property type="entry name" value="Multihaem_cyt_sf"/>
</dbReference>
<keyword evidence="4" id="KW-0349">Heme</keyword>
<dbReference type="InterPro" id="IPR012286">
    <property type="entry name" value="Tetrahaem_cytochrome"/>
</dbReference>
<keyword evidence="6" id="KW-0249">Electron transport</keyword>
<evidence type="ECO:0000256" key="6">
    <source>
        <dbReference type="ARBA" id="ARBA00022982"/>
    </source>
</evidence>
<dbReference type="GO" id="GO:0046872">
    <property type="term" value="F:metal ion binding"/>
    <property type="evidence" value="ECO:0007669"/>
    <property type="project" value="UniProtKB-KW"/>
</dbReference>
<keyword evidence="3" id="KW-0813">Transport</keyword>
<evidence type="ECO:0000259" key="8">
    <source>
        <dbReference type="Pfam" id="PF14537"/>
    </source>
</evidence>
<evidence type="ECO:0000256" key="4">
    <source>
        <dbReference type="ARBA" id="ARBA00022617"/>
    </source>
</evidence>
<comment type="cofactor">
    <cofactor evidence="1">
        <name>heme c</name>
        <dbReference type="ChEBI" id="CHEBI:61717"/>
    </cofactor>
</comment>
<keyword evidence="5" id="KW-0479">Metal-binding</keyword>
<organism evidence="9 10">
    <name type="scientific">Parasutterella excrementihominis</name>
    <dbReference type="NCBI Taxonomy" id="487175"/>
    <lineage>
        <taxon>Bacteria</taxon>
        <taxon>Pseudomonadati</taxon>
        <taxon>Pseudomonadota</taxon>
        <taxon>Betaproteobacteria</taxon>
        <taxon>Burkholderiales</taxon>
        <taxon>Sutterellaceae</taxon>
        <taxon>Parasutterella</taxon>
    </lineage>
</organism>
<comment type="caution">
    <text evidence="9">The sequence shown here is derived from an EMBL/GenBank/DDBJ whole genome shotgun (WGS) entry which is preliminary data.</text>
</comment>
<dbReference type="GO" id="GO:0030313">
    <property type="term" value="C:cell envelope"/>
    <property type="evidence" value="ECO:0007669"/>
    <property type="project" value="UniProtKB-SubCell"/>
</dbReference>
<reference evidence="9 10" key="1">
    <citation type="journal article" date="2019" name="Nat. Med.">
        <title>A library of human gut bacterial isolates paired with longitudinal multiomics data enables mechanistic microbiome research.</title>
        <authorList>
            <person name="Poyet M."/>
            <person name="Groussin M."/>
            <person name="Gibbons S.M."/>
            <person name="Avila-Pacheco J."/>
            <person name="Jiang X."/>
            <person name="Kearney S.M."/>
            <person name="Perrotta A.R."/>
            <person name="Berdy B."/>
            <person name="Zhao S."/>
            <person name="Lieberman T.D."/>
            <person name="Swanson P.K."/>
            <person name="Smith M."/>
            <person name="Roesemann S."/>
            <person name="Alexander J.E."/>
            <person name="Rich S.A."/>
            <person name="Livny J."/>
            <person name="Vlamakis H."/>
            <person name="Clish C."/>
            <person name="Bullock K."/>
            <person name="Deik A."/>
            <person name="Scott J."/>
            <person name="Pierce K.A."/>
            <person name="Xavier R.J."/>
            <person name="Alm E.J."/>
        </authorList>
    </citation>
    <scope>NUCLEOTIDE SEQUENCE [LARGE SCALE GENOMIC DNA]</scope>
    <source>
        <strain evidence="9 10">BIOML-A2</strain>
    </source>
</reference>
<dbReference type="GeneID" id="43350060"/>
<keyword evidence="7" id="KW-0408">Iron</keyword>
<dbReference type="Proteomes" id="UP000462362">
    <property type="component" value="Unassembled WGS sequence"/>
</dbReference>
<comment type="subcellular location">
    <subcellularLocation>
        <location evidence="2">Cell envelope</location>
    </subcellularLocation>
</comment>
<accession>A0A6I3SCX5</accession>
<evidence type="ECO:0000313" key="10">
    <source>
        <dbReference type="Proteomes" id="UP000462362"/>
    </source>
</evidence>
<evidence type="ECO:0000256" key="5">
    <source>
        <dbReference type="ARBA" id="ARBA00022723"/>
    </source>
</evidence>